<evidence type="ECO:0000259" key="1">
    <source>
        <dbReference type="Pfam" id="PF00326"/>
    </source>
</evidence>
<dbReference type="Gene3D" id="2.140.10.30">
    <property type="entry name" value="Dipeptidylpeptidase IV, N-terminal domain"/>
    <property type="match status" value="1"/>
</dbReference>
<dbReference type="EMBL" id="UINC01062071">
    <property type="protein sequence ID" value="SVB88317.1"/>
    <property type="molecule type" value="Genomic_DNA"/>
</dbReference>
<dbReference type="AlphaFoldDB" id="A0A382HMZ9"/>
<reference evidence="3" key="1">
    <citation type="submission" date="2018-05" db="EMBL/GenBank/DDBJ databases">
        <authorList>
            <person name="Lanie J.A."/>
            <person name="Ng W.-L."/>
            <person name="Kazmierczak K.M."/>
            <person name="Andrzejewski T.M."/>
            <person name="Davidsen T.M."/>
            <person name="Wayne K.J."/>
            <person name="Tettelin H."/>
            <person name="Glass J.I."/>
            <person name="Rusch D."/>
            <person name="Podicherti R."/>
            <person name="Tsui H.-C.T."/>
            <person name="Winkler M.E."/>
        </authorList>
    </citation>
    <scope>NUCLEOTIDE SEQUENCE</scope>
</reference>
<dbReference type="PANTHER" id="PTHR11731">
    <property type="entry name" value="PROTEASE FAMILY S9B,C DIPEPTIDYL-PEPTIDASE IV-RELATED"/>
    <property type="match status" value="1"/>
</dbReference>
<dbReference type="PRINTS" id="PR00862">
    <property type="entry name" value="PROLIGOPTASE"/>
</dbReference>
<protein>
    <recommendedName>
        <fullName evidence="4">Peptidase S9 prolyl oligopeptidase catalytic domain-containing protein</fullName>
    </recommendedName>
</protein>
<dbReference type="InterPro" id="IPR001375">
    <property type="entry name" value="Peptidase_S9_cat"/>
</dbReference>
<dbReference type="Pfam" id="PF00930">
    <property type="entry name" value="DPPIV_N"/>
    <property type="match status" value="1"/>
</dbReference>
<feature type="non-terminal residue" evidence="3">
    <location>
        <position position="1"/>
    </location>
</feature>
<dbReference type="GO" id="GO:0006508">
    <property type="term" value="P:proteolysis"/>
    <property type="evidence" value="ECO:0007669"/>
    <property type="project" value="InterPro"/>
</dbReference>
<feature type="non-terminal residue" evidence="3">
    <location>
        <position position="465"/>
    </location>
</feature>
<organism evidence="3">
    <name type="scientific">marine metagenome</name>
    <dbReference type="NCBI Taxonomy" id="408172"/>
    <lineage>
        <taxon>unclassified sequences</taxon>
        <taxon>metagenomes</taxon>
        <taxon>ecological metagenomes</taxon>
    </lineage>
</organism>
<dbReference type="InterPro" id="IPR002469">
    <property type="entry name" value="Peptidase_S9B_N"/>
</dbReference>
<dbReference type="GO" id="GO:0008239">
    <property type="term" value="F:dipeptidyl-peptidase activity"/>
    <property type="evidence" value="ECO:0007669"/>
    <property type="project" value="TreeGrafter"/>
</dbReference>
<evidence type="ECO:0000259" key="2">
    <source>
        <dbReference type="Pfam" id="PF00930"/>
    </source>
</evidence>
<dbReference type="InterPro" id="IPR050278">
    <property type="entry name" value="Serine_Prot_S9B/DPPIV"/>
</dbReference>
<evidence type="ECO:0000313" key="3">
    <source>
        <dbReference type="EMBL" id="SVB88317.1"/>
    </source>
</evidence>
<dbReference type="InterPro" id="IPR029058">
    <property type="entry name" value="AB_hydrolase_fold"/>
</dbReference>
<evidence type="ECO:0008006" key="4">
    <source>
        <dbReference type="Google" id="ProtNLM"/>
    </source>
</evidence>
<dbReference type="Pfam" id="PF00326">
    <property type="entry name" value="Peptidase_S9"/>
    <property type="match status" value="1"/>
</dbReference>
<sequence length="465" mass="52433">ETYKYDLPGDTTVAQPEILIYDLQGRDILTVNTEGWKDQRLSLLDDRQFVYPDSEEPRRSLWLSEGSDDLYFWRRSRDQHRVDVMVADAATGSVRVLVEERLNTYVESQSLELLDSGDMLWWSERDGWAHLYRFGSDGALKNRLTEGPFSVRSIVGVDEARGIVYFMANARETGEDPYYQHLYRVNLDGTGIQLLDPGDLDHRTSMGESNRFFVDNVARVNSTPTSALFDTSGRKIMDLEVADFSALMDAGYEFPEPYTVKADDGITDLYGNMYRPFNFDPGKSYPIIAYVYPGPQTESVSKFFSTNATETALAQFGFIVITIGNRGGHPARSKWYHNYGYGNLRDYGLADKKAAIEQLADRYDYIDIDRVGIYGHSGGGFMSTAAMLVYPDFFKVAVSSSGNHDNDVYNANWSEKHDGIKEIIDDEGEVAFEYDIDRNSDLAANLKGHLLLTTGDEDNNVHPAG</sequence>
<name>A0A382HMZ9_9ZZZZ</name>
<dbReference type="InterPro" id="IPR002470">
    <property type="entry name" value="Peptidase_S9A"/>
</dbReference>
<accession>A0A382HMZ9</accession>
<dbReference type="GO" id="GO:0004252">
    <property type="term" value="F:serine-type endopeptidase activity"/>
    <property type="evidence" value="ECO:0007669"/>
    <property type="project" value="InterPro"/>
</dbReference>
<feature type="domain" description="Peptidase S9 prolyl oligopeptidase catalytic" evidence="1">
    <location>
        <begin position="310"/>
        <end position="464"/>
    </location>
</feature>
<proteinExistence type="predicted"/>
<dbReference type="SUPFAM" id="SSF82171">
    <property type="entry name" value="DPP6 N-terminal domain-like"/>
    <property type="match status" value="1"/>
</dbReference>
<dbReference type="PANTHER" id="PTHR11731:SF193">
    <property type="entry name" value="DIPEPTIDYL PEPTIDASE 9"/>
    <property type="match status" value="1"/>
</dbReference>
<dbReference type="Gene3D" id="3.40.50.1820">
    <property type="entry name" value="alpha/beta hydrolase"/>
    <property type="match status" value="1"/>
</dbReference>
<dbReference type="SUPFAM" id="SSF53474">
    <property type="entry name" value="alpha/beta-Hydrolases"/>
    <property type="match status" value="1"/>
</dbReference>
<gene>
    <name evidence="3" type="ORF">METZ01_LOCUS241171</name>
</gene>
<feature type="domain" description="Dipeptidylpeptidase IV N-terminal" evidence="2">
    <location>
        <begin position="4"/>
        <end position="221"/>
    </location>
</feature>